<organism evidence="2 3">
    <name type="scientific">Eruca vesicaria subsp. sativa</name>
    <name type="common">Garden rocket</name>
    <name type="synonym">Eruca sativa</name>
    <dbReference type="NCBI Taxonomy" id="29727"/>
    <lineage>
        <taxon>Eukaryota</taxon>
        <taxon>Viridiplantae</taxon>
        <taxon>Streptophyta</taxon>
        <taxon>Embryophyta</taxon>
        <taxon>Tracheophyta</taxon>
        <taxon>Spermatophyta</taxon>
        <taxon>Magnoliopsida</taxon>
        <taxon>eudicotyledons</taxon>
        <taxon>Gunneridae</taxon>
        <taxon>Pentapetalae</taxon>
        <taxon>rosids</taxon>
        <taxon>malvids</taxon>
        <taxon>Brassicales</taxon>
        <taxon>Brassicaceae</taxon>
        <taxon>Brassiceae</taxon>
        <taxon>Eruca</taxon>
    </lineage>
</organism>
<keyword evidence="3" id="KW-1185">Reference proteome</keyword>
<dbReference type="Proteomes" id="UP001642260">
    <property type="component" value="Unassembled WGS sequence"/>
</dbReference>
<evidence type="ECO:0000313" key="2">
    <source>
        <dbReference type="EMBL" id="CAH8352861.1"/>
    </source>
</evidence>
<name>A0ABC8K8B3_ERUVS</name>
<dbReference type="EMBL" id="CAKOAT010177377">
    <property type="protein sequence ID" value="CAH8352861.1"/>
    <property type="molecule type" value="Genomic_DNA"/>
</dbReference>
<comment type="caution">
    <text evidence="2">The sequence shown here is derived from an EMBL/GenBank/DDBJ whole genome shotgun (WGS) entry which is preliminary data.</text>
</comment>
<gene>
    <name evidence="2" type="ORF">ERUC_LOCUS18781</name>
</gene>
<protein>
    <submittedName>
        <fullName evidence="2">Uncharacterized protein</fullName>
    </submittedName>
</protein>
<proteinExistence type="predicted"/>
<sequence>MQQRKADRRDGSRKCASFDDHESSHRSQMWLSGLYGLMLLGGALKSILECDVGVGEGDSLKLISLQVVIQLKRVRSRSRISKFQGWKCVAIS</sequence>
<accession>A0ABC8K8B3</accession>
<feature type="compositionally biased region" description="Basic and acidic residues" evidence="1">
    <location>
        <begin position="1"/>
        <end position="25"/>
    </location>
</feature>
<evidence type="ECO:0000256" key="1">
    <source>
        <dbReference type="SAM" id="MobiDB-lite"/>
    </source>
</evidence>
<reference evidence="2 3" key="1">
    <citation type="submission" date="2022-03" db="EMBL/GenBank/DDBJ databases">
        <authorList>
            <person name="Macdonald S."/>
            <person name="Ahmed S."/>
            <person name="Newling K."/>
        </authorList>
    </citation>
    <scope>NUCLEOTIDE SEQUENCE [LARGE SCALE GENOMIC DNA]</scope>
</reference>
<dbReference type="AlphaFoldDB" id="A0ABC8K8B3"/>
<evidence type="ECO:0000313" key="3">
    <source>
        <dbReference type="Proteomes" id="UP001642260"/>
    </source>
</evidence>
<feature type="region of interest" description="Disordered" evidence="1">
    <location>
        <begin position="1"/>
        <end position="26"/>
    </location>
</feature>